<organism evidence="1 2">
    <name type="scientific">Ajellomyces capsulatus</name>
    <name type="common">Darling's disease fungus</name>
    <name type="synonym">Histoplasma capsulatum</name>
    <dbReference type="NCBI Taxonomy" id="5037"/>
    <lineage>
        <taxon>Eukaryota</taxon>
        <taxon>Fungi</taxon>
        <taxon>Dikarya</taxon>
        <taxon>Ascomycota</taxon>
        <taxon>Pezizomycotina</taxon>
        <taxon>Eurotiomycetes</taxon>
        <taxon>Eurotiomycetidae</taxon>
        <taxon>Onygenales</taxon>
        <taxon>Ajellomycetaceae</taxon>
        <taxon>Histoplasma</taxon>
    </lineage>
</organism>
<reference evidence="1" key="1">
    <citation type="submission" date="2021-01" db="EMBL/GenBank/DDBJ databases">
        <title>Chromosome-level genome assembly of a human fungal pathogen reveals clustering of transcriptionally co-regulated genes.</title>
        <authorList>
            <person name="Voorhies M."/>
            <person name="Cohen S."/>
            <person name="Shea T.P."/>
            <person name="Petrus S."/>
            <person name="Munoz J.F."/>
            <person name="Poplawski S."/>
            <person name="Goldman W.E."/>
            <person name="Michael T."/>
            <person name="Cuomo C.A."/>
            <person name="Sil A."/>
            <person name="Beyhan S."/>
        </authorList>
    </citation>
    <scope>NUCLEOTIDE SEQUENCE</scope>
    <source>
        <strain evidence="1">WU24</strain>
    </source>
</reference>
<dbReference type="VEuPathDB" id="FungiDB:I7I51_07628"/>
<evidence type="ECO:0000313" key="1">
    <source>
        <dbReference type="EMBL" id="QSS58205.1"/>
    </source>
</evidence>
<dbReference type="AlphaFoldDB" id="A0A8A1LY95"/>
<name>A0A8A1LY95_AJECA</name>
<accession>A0A8A1LY95</accession>
<protein>
    <submittedName>
        <fullName evidence="1">Uncharacterized protein</fullName>
    </submittedName>
</protein>
<gene>
    <name evidence="1" type="ORF">I7I51_07628</name>
</gene>
<dbReference type="Proteomes" id="UP000663671">
    <property type="component" value="Chromosome 2"/>
</dbReference>
<proteinExistence type="predicted"/>
<dbReference type="EMBL" id="CP069109">
    <property type="protein sequence ID" value="QSS58205.1"/>
    <property type="molecule type" value="Genomic_DNA"/>
</dbReference>
<sequence>MSPLLRTSRQDIARVCLFSINRLAAIRNATQGMYLVEPDQDSSSRQWQMLELMGLMGDMEKSRGAFLVLEMKLFETRSSVWYYCKQLISIIYQNRLAEKLAEKLRSKQMRQMGKVCTRLGIFQYMRAKSLARWRR</sequence>
<evidence type="ECO:0000313" key="2">
    <source>
        <dbReference type="Proteomes" id="UP000663671"/>
    </source>
</evidence>